<accession>A0A3P6BPD1</accession>
<dbReference type="EMBL" id="LR031574">
    <property type="protein sequence ID" value="VDC99260.1"/>
    <property type="molecule type" value="Genomic_DNA"/>
</dbReference>
<dbReference type="GO" id="GO:0035251">
    <property type="term" value="F:UDP-glucosyltransferase activity"/>
    <property type="evidence" value="ECO:0007669"/>
    <property type="project" value="UniProtKB-ARBA"/>
</dbReference>
<keyword evidence="3" id="KW-0808">Transferase</keyword>
<dbReference type="Pfam" id="PF00201">
    <property type="entry name" value="UDPGT"/>
    <property type="match status" value="1"/>
</dbReference>
<comment type="similarity">
    <text evidence="1">Belongs to the UDP-glycosyltransferase family.</text>
</comment>
<name>A0A3P6BPD1_BRACM</name>
<dbReference type="PANTHER" id="PTHR11926">
    <property type="entry name" value="GLUCOSYL/GLUCURONOSYL TRANSFERASES"/>
    <property type="match status" value="1"/>
</dbReference>
<evidence type="ECO:0008006" key="5">
    <source>
        <dbReference type="Google" id="ProtNLM"/>
    </source>
</evidence>
<evidence type="ECO:0000256" key="2">
    <source>
        <dbReference type="ARBA" id="ARBA00022676"/>
    </source>
</evidence>
<dbReference type="FunFam" id="3.40.50.2000:FF:000120">
    <property type="entry name" value="UDP-glycosyltransferase 76C1"/>
    <property type="match status" value="1"/>
</dbReference>
<evidence type="ECO:0000256" key="1">
    <source>
        <dbReference type="ARBA" id="ARBA00009995"/>
    </source>
</evidence>
<dbReference type="Pfam" id="PF04788">
    <property type="entry name" value="DUF620"/>
    <property type="match status" value="2"/>
</dbReference>
<keyword evidence="2" id="KW-0328">Glycosyltransferase</keyword>
<organism evidence="4">
    <name type="scientific">Brassica campestris</name>
    <name type="common">Field mustard</name>
    <dbReference type="NCBI Taxonomy" id="3711"/>
    <lineage>
        <taxon>Eukaryota</taxon>
        <taxon>Viridiplantae</taxon>
        <taxon>Streptophyta</taxon>
        <taxon>Embryophyta</taxon>
        <taxon>Tracheophyta</taxon>
        <taxon>Spermatophyta</taxon>
        <taxon>Magnoliopsida</taxon>
        <taxon>eudicotyledons</taxon>
        <taxon>Gunneridae</taxon>
        <taxon>Pentapetalae</taxon>
        <taxon>rosids</taxon>
        <taxon>malvids</taxon>
        <taxon>Brassicales</taxon>
        <taxon>Brassicaceae</taxon>
        <taxon>Brassiceae</taxon>
        <taxon>Brassica</taxon>
    </lineage>
</organism>
<protein>
    <recommendedName>
        <fullName evidence="5">UDP-glycosyltransferases domain-containing protein</fullName>
    </recommendedName>
</protein>
<reference evidence="4" key="1">
    <citation type="submission" date="2018-11" db="EMBL/GenBank/DDBJ databases">
        <authorList>
            <consortium name="Genoscope - CEA"/>
            <person name="William W."/>
        </authorList>
    </citation>
    <scope>NUCLEOTIDE SEQUENCE</scope>
</reference>
<dbReference type="AlphaFoldDB" id="A0A3P6BPD1"/>
<dbReference type="PANTHER" id="PTHR11926:SF1519">
    <property type="entry name" value="UDP-GLYCOSYLTRANSFERASES DOMAIN-CONTAINING PROTEIN"/>
    <property type="match status" value="1"/>
</dbReference>
<evidence type="ECO:0000313" key="4">
    <source>
        <dbReference type="EMBL" id="VDC99260.1"/>
    </source>
</evidence>
<dbReference type="Gene3D" id="3.40.50.2000">
    <property type="entry name" value="Glycogen Phosphorylase B"/>
    <property type="match status" value="2"/>
</dbReference>
<evidence type="ECO:0000256" key="3">
    <source>
        <dbReference type="ARBA" id="ARBA00022679"/>
    </source>
</evidence>
<dbReference type="FunFam" id="3.40.50.2000:FF:000040">
    <property type="entry name" value="UDP-glycosyltransferase 76C1"/>
    <property type="match status" value="1"/>
</dbReference>
<proteinExistence type="inferred from homology"/>
<dbReference type="InterPro" id="IPR006873">
    <property type="entry name" value="DUF620"/>
</dbReference>
<dbReference type="InterPro" id="IPR002213">
    <property type="entry name" value="UDP_glucos_trans"/>
</dbReference>
<gene>
    <name evidence="4" type="ORF">BRAA07T29935Z</name>
</gene>
<sequence length="706" mass="80449">MEERKEKRIIMFPLPFPGHFNPLVQLARIFHHRGFSITIIHTSFNFPDTTHYPNFTFRTIHHHNEGEEEEDPLSKPDASGMDLVTFIRQLREGYANPFRESLKAEVGGGERACCLVSDVVWGRTTEVAAEEVGIRRMVLTTSGVASFCAFAAYPLLRDKHYLPIQDSRLDELVTELPPLRVKDLPVMETNEPEELYRVVNNMVEGAKSSSGIIWNTFEDLERIVLMNFSTEFQVLVFPVGPFYKHSENILPTTKNKEDHVTTDWLNKQDPRTVVYVSFGSLADIEEKEFLEIAWGLRNTKQPFLWVVRPGMVQGTEWLESLPCGFLENIGQKGQIVKWVNQLEVLAHPAVGAFWTHCGWNSTLESICEGVPMICTPFFTDQRVNARYIVDVWQVGMILERSKLDRKEIEKLLRKEMGEEIRESCLKWKDRANVCLSKDGSSSKYLEKLEAAVAKYVVKQYTAAAEGETALAGVESMYAIEKVKMGVTEFCAFFKKKKTEFCAAKALNGKRKKKMVRIRNINNGNGGEMGGFVLWNKGSCQWSLELVVSGCKVSVGCDGNLACKQSPWAVNDEECFVLMLETQPSGLTTRSKSGMETLKHTVWGCFNTYIHTNTWTNIFSQRTGLLVQLEDSYLVRIKTGPEEEDVLWETTSETMIQGYKRVDGIQIAHRGRTRVALLRLDESLENHSKTTMEESWEIEEVGLNKWL</sequence>
<dbReference type="SUPFAM" id="SSF53756">
    <property type="entry name" value="UDP-Glycosyltransferase/glycogen phosphorylase"/>
    <property type="match status" value="1"/>
</dbReference>
<dbReference type="CDD" id="cd03784">
    <property type="entry name" value="GT1_Gtf-like"/>
    <property type="match status" value="1"/>
</dbReference>